<protein>
    <submittedName>
        <fullName evidence="3">Uncharacterized protein</fullName>
    </submittedName>
</protein>
<organism evidence="3 4">
    <name type="scientific">Paraburkholderia aromaticivorans</name>
    <dbReference type="NCBI Taxonomy" id="2026199"/>
    <lineage>
        <taxon>Bacteria</taxon>
        <taxon>Pseudomonadati</taxon>
        <taxon>Pseudomonadota</taxon>
        <taxon>Betaproteobacteria</taxon>
        <taxon>Burkholderiales</taxon>
        <taxon>Burkholderiaceae</taxon>
        <taxon>Paraburkholderia</taxon>
    </lineage>
</organism>
<reference evidence="3 4" key="1">
    <citation type="submission" date="2017-08" db="EMBL/GenBank/DDBJ databases">
        <title>Identification and genetic characteristics of simultaneous BTEX- and naphthalene-degrading Paraburkholderia sp. BN5 isolated from petroleum-contaminated soil.</title>
        <authorList>
            <person name="Lee Y."/>
            <person name="Jeon C.O."/>
        </authorList>
    </citation>
    <scope>NUCLEOTIDE SEQUENCE [LARGE SCALE GENOMIC DNA]</scope>
    <source>
        <strain evidence="3 4">BN5</strain>
    </source>
</reference>
<dbReference type="EMBL" id="CP022989">
    <property type="protein sequence ID" value="ASV96744.1"/>
    <property type="molecule type" value="Genomic_DNA"/>
</dbReference>
<name>A0A248VD38_9BURK</name>
<dbReference type="KEGG" id="parb:CJU94_00255"/>
<proteinExistence type="predicted"/>
<keyword evidence="2" id="KW-0472">Membrane</keyword>
<evidence type="ECO:0000313" key="4">
    <source>
        <dbReference type="Proteomes" id="UP000215158"/>
    </source>
</evidence>
<feature type="transmembrane region" description="Helical" evidence="2">
    <location>
        <begin position="109"/>
        <end position="127"/>
    </location>
</feature>
<evidence type="ECO:0000256" key="1">
    <source>
        <dbReference type="SAM" id="MobiDB-lite"/>
    </source>
</evidence>
<sequence>MSDDQSFKKALHNKVGKSGGTEQREALQAARTFAGSFVDSESGALKQIGVSDDAAKQVLHRAYDFRKDITDKPDPTLIERDITDTRDVVCKASAQASAFLQDAKNRNRWELIALGFGGVALIAADAGSEIPSGGLATASFGLGVGMVGTFLSKTTKEW</sequence>
<evidence type="ECO:0000313" key="3">
    <source>
        <dbReference type="EMBL" id="ASV96744.1"/>
    </source>
</evidence>
<feature type="region of interest" description="Disordered" evidence="1">
    <location>
        <begin position="1"/>
        <end position="23"/>
    </location>
</feature>
<dbReference type="Proteomes" id="UP000215158">
    <property type="component" value="Chromosome 1"/>
</dbReference>
<feature type="transmembrane region" description="Helical" evidence="2">
    <location>
        <begin position="133"/>
        <end position="152"/>
    </location>
</feature>
<keyword evidence="2" id="KW-1133">Transmembrane helix</keyword>
<gene>
    <name evidence="3" type="ORF">CJU94_00255</name>
</gene>
<accession>A0A248VD38</accession>
<keyword evidence="4" id="KW-1185">Reference proteome</keyword>
<evidence type="ECO:0000256" key="2">
    <source>
        <dbReference type="SAM" id="Phobius"/>
    </source>
</evidence>
<dbReference type="AlphaFoldDB" id="A0A248VD38"/>
<keyword evidence="2" id="KW-0812">Transmembrane</keyword>